<evidence type="ECO:0000256" key="7">
    <source>
        <dbReference type="HAMAP-Rule" id="MF_02065"/>
    </source>
</evidence>
<dbReference type="GO" id="GO:0005886">
    <property type="term" value="C:plasma membrane"/>
    <property type="evidence" value="ECO:0007669"/>
    <property type="project" value="UniProtKB-SubCell"/>
</dbReference>
<keyword evidence="5 7" id="KW-0456">Lyase</keyword>
<dbReference type="GO" id="GO:0009252">
    <property type="term" value="P:peptidoglycan biosynthetic process"/>
    <property type="evidence" value="ECO:0007669"/>
    <property type="project" value="UniProtKB-UniRule"/>
</dbReference>
<dbReference type="HAMAP" id="MF_02065">
    <property type="entry name" value="MltG"/>
    <property type="match status" value="1"/>
</dbReference>
<dbReference type="NCBIfam" id="TIGR00247">
    <property type="entry name" value="endolytic transglycosylase MltG"/>
    <property type="match status" value="1"/>
</dbReference>
<dbReference type="EC" id="4.2.2.29" evidence="7"/>
<reference evidence="8 9" key="1">
    <citation type="journal article" date="2015" name="Nature">
        <title>rRNA introns, odd ribosomes, and small enigmatic genomes across a large radiation of phyla.</title>
        <authorList>
            <person name="Brown C.T."/>
            <person name="Hug L.A."/>
            <person name="Thomas B.C."/>
            <person name="Sharon I."/>
            <person name="Castelle C.J."/>
            <person name="Singh A."/>
            <person name="Wilkins M.J."/>
            <person name="Williams K.H."/>
            <person name="Banfield J.F."/>
        </authorList>
    </citation>
    <scope>NUCLEOTIDE SEQUENCE [LARGE SCALE GENOMIC DNA]</scope>
</reference>
<dbReference type="GO" id="GO:0071555">
    <property type="term" value="P:cell wall organization"/>
    <property type="evidence" value="ECO:0007669"/>
    <property type="project" value="UniProtKB-KW"/>
</dbReference>
<evidence type="ECO:0000256" key="4">
    <source>
        <dbReference type="ARBA" id="ARBA00023136"/>
    </source>
</evidence>
<keyword evidence="6 7" id="KW-0961">Cell wall biogenesis/degradation</keyword>
<evidence type="ECO:0000256" key="3">
    <source>
        <dbReference type="ARBA" id="ARBA00022989"/>
    </source>
</evidence>
<keyword evidence="1 7" id="KW-1003">Cell membrane</keyword>
<feature type="transmembrane region" description="Helical" evidence="7">
    <location>
        <begin position="7"/>
        <end position="29"/>
    </location>
</feature>
<evidence type="ECO:0000256" key="5">
    <source>
        <dbReference type="ARBA" id="ARBA00023239"/>
    </source>
</evidence>
<accession>A0A0G0YXP1</accession>
<name>A0A0G0YXP1_9BACT</name>
<evidence type="ECO:0000256" key="6">
    <source>
        <dbReference type="ARBA" id="ARBA00023316"/>
    </source>
</evidence>
<evidence type="ECO:0000256" key="2">
    <source>
        <dbReference type="ARBA" id="ARBA00022692"/>
    </source>
</evidence>
<dbReference type="InterPro" id="IPR003770">
    <property type="entry name" value="MLTG-like"/>
</dbReference>
<sequence length="328" mass="37205">MFFMKTLIRFFVVVIILAFGLGFLAYVFLGPVGDKAETQVFVVPEDTLRFDVARSLSDSGLIKNPGAFQFLLNNFVAGKEIKSGGYRLNQRMNAWEIMNKITGKPDLFWVTISFCARKEQIGEKLASILGWSDSELKGWNTLYSDINSEYYEGVYYPDTYLLPVDETPAQIAERFIGNFNEKFAPLSEGYLEKNIRWPTGLKIASLIAREAAGRSDMKIISGIIWNRLNDGMPLQIDATMQYTLGKNEDGTWWGNIDLEEKASDSPYNSYKNKGLPPTPICSPNIYAIEAALNPEETDCLFYLHDNLGEIHCAETYQEHLENIDSYLR</sequence>
<protein>
    <recommendedName>
        <fullName evidence="7">Endolytic murein transglycosylase</fullName>
        <ecNumber evidence="7">4.2.2.29</ecNumber>
    </recommendedName>
    <alternativeName>
        <fullName evidence="7">Peptidoglycan lytic transglycosylase</fullName>
    </alternativeName>
    <alternativeName>
        <fullName evidence="7">Peptidoglycan polymerization terminase</fullName>
    </alternativeName>
</protein>
<evidence type="ECO:0000313" key="9">
    <source>
        <dbReference type="Proteomes" id="UP000034286"/>
    </source>
</evidence>
<comment type="similarity">
    <text evidence="7">Belongs to the transglycosylase MltG family.</text>
</comment>
<evidence type="ECO:0000313" key="8">
    <source>
        <dbReference type="EMBL" id="KKS05233.1"/>
    </source>
</evidence>
<dbReference type="Proteomes" id="UP000034286">
    <property type="component" value="Unassembled WGS sequence"/>
</dbReference>
<comment type="subcellular location">
    <subcellularLocation>
        <location evidence="7">Cell membrane</location>
        <topology evidence="7">Single-pass membrane protein</topology>
    </subcellularLocation>
</comment>
<dbReference type="Pfam" id="PF02618">
    <property type="entry name" value="YceG"/>
    <property type="match status" value="1"/>
</dbReference>
<dbReference type="Gene3D" id="3.30.1490.480">
    <property type="entry name" value="Endolytic murein transglycosylase"/>
    <property type="match status" value="1"/>
</dbReference>
<gene>
    <name evidence="7" type="primary">mltG</name>
    <name evidence="8" type="ORF">UU57_C0014G0007</name>
</gene>
<dbReference type="EMBL" id="LCBD01000014">
    <property type="protein sequence ID" value="KKS05233.1"/>
    <property type="molecule type" value="Genomic_DNA"/>
</dbReference>
<dbReference type="PANTHER" id="PTHR30518:SF2">
    <property type="entry name" value="ENDOLYTIC MUREIN TRANSGLYCOSYLASE"/>
    <property type="match status" value="1"/>
</dbReference>
<proteinExistence type="inferred from homology"/>
<dbReference type="AlphaFoldDB" id="A0A0G0YXP1"/>
<organism evidence="8 9">
    <name type="scientific">Candidatus Woesebacteria bacterium GW2011_GWE1_41_24</name>
    <dbReference type="NCBI Taxonomy" id="1618597"/>
    <lineage>
        <taxon>Bacteria</taxon>
        <taxon>Candidatus Woeseibacteriota</taxon>
    </lineage>
</organism>
<keyword evidence="4 7" id="KW-0472">Membrane</keyword>
<keyword evidence="3 7" id="KW-1133">Transmembrane helix</keyword>
<evidence type="ECO:0000256" key="1">
    <source>
        <dbReference type="ARBA" id="ARBA00022475"/>
    </source>
</evidence>
<feature type="site" description="Important for catalytic activity" evidence="7">
    <location>
        <position position="210"/>
    </location>
</feature>
<keyword evidence="2 7" id="KW-0812">Transmembrane</keyword>
<comment type="function">
    <text evidence="7">Functions as a peptidoglycan terminase that cleaves nascent peptidoglycan strands endolytically to terminate their elongation.</text>
</comment>
<comment type="caution">
    <text evidence="8">The sequence shown here is derived from an EMBL/GenBank/DDBJ whole genome shotgun (WGS) entry which is preliminary data.</text>
</comment>
<dbReference type="PATRIC" id="fig|1618597.3.peg.297"/>
<dbReference type="PANTHER" id="PTHR30518">
    <property type="entry name" value="ENDOLYTIC MUREIN TRANSGLYCOSYLASE"/>
    <property type="match status" value="1"/>
</dbReference>
<dbReference type="GO" id="GO:0008932">
    <property type="term" value="F:lytic endotransglycosylase activity"/>
    <property type="evidence" value="ECO:0007669"/>
    <property type="project" value="UniProtKB-UniRule"/>
</dbReference>
<comment type="catalytic activity">
    <reaction evidence="7">
        <text>a peptidoglycan chain = a peptidoglycan chain with N-acetyl-1,6-anhydromuramyl-[peptide] at the reducing end + a peptidoglycan chain with N-acetylglucosamine at the non-reducing end.</text>
        <dbReference type="EC" id="4.2.2.29"/>
    </reaction>
</comment>